<dbReference type="Proteomes" id="UP000580797">
    <property type="component" value="Unassembled WGS sequence"/>
</dbReference>
<feature type="transmembrane region" description="Helical" evidence="1">
    <location>
        <begin position="50"/>
        <end position="70"/>
    </location>
</feature>
<feature type="transmembrane region" description="Helical" evidence="1">
    <location>
        <begin position="189"/>
        <end position="207"/>
    </location>
</feature>
<keyword evidence="1" id="KW-1133">Transmembrane helix</keyword>
<feature type="transmembrane region" description="Helical" evidence="1">
    <location>
        <begin position="126"/>
        <end position="147"/>
    </location>
</feature>
<feature type="transmembrane region" description="Helical" evidence="1">
    <location>
        <begin position="230"/>
        <end position="252"/>
    </location>
</feature>
<protein>
    <submittedName>
        <fullName evidence="3">MFS family permease</fullName>
    </submittedName>
</protein>
<feature type="transmembrane region" description="Helical" evidence="1">
    <location>
        <begin position="295"/>
        <end position="315"/>
    </location>
</feature>
<feature type="transmembrane region" description="Helical" evidence="1">
    <location>
        <begin position="159"/>
        <end position="177"/>
    </location>
</feature>
<name>A0A7W8TVM3_9MICC</name>
<feature type="transmembrane region" description="Helical" evidence="1">
    <location>
        <begin position="82"/>
        <end position="105"/>
    </location>
</feature>
<dbReference type="PROSITE" id="PS50042">
    <property type="entry name" value="CNMP_BINDING_3"/>
    <property type="match status" value="1"/>
</dbReference>
<evidence type="ECO:0000313" key="3">
    <source>
        <dbReference type="EMBL" id="MBB5512935.1"/>
    </source>
</evidence>
<accession>A0A7W8TVM3</accession>
<evidence type="ECO:0000259" key="2">
    <source>
        <dbReference type="PROSITE" id="PS50042"/>
    </source>
</evidence>
<feature type="transmembrane region" description="Helical" evidence="1">
    <location>
        <begin position="376"/>
        <end position="396"/>
    </location>
</feature>
<gene>
    <name evidence="3" type="ORF">HD598_001622</name>
</gene>
<feature type="transmembrane region" description="Helical" evidence="1">
    <location>
        <begin position="350"/>
        <end position="370"/>
    </location>
</feature>
<reference evidence="3 4" key="1">
    <citation type="submission" date="2020-08" db="EMBL/GenBank/DDBJ databases">
        <title>Sequencing the genomes of 1000 actinobacteria strains.</title>
        <authorList>
            <person name="Klenk H.-P."/>
        </authorList>
    </citation>
    <scope>NUCLEOTIDE SEQUENCE [LARGE SCALE GENOMIC DNA]</scope>
    <source>
        <strain evidence="3 4">DSM 105783</strain>
    </source>
</reference>
<proteinExistence type="predicted"/>
<dbReference type="EMBL" id="JACHDR010000001">
    <property type="protein sequence ID" value="MBB5512935.1"/>
    <property type="molecule type" value="Genomic_DNA"/>
</dbReference>
<feature type="domain" description="Cyclic nucleotide-binding" evidence="2">
    <location>
        <begin position="351"/>
        <end position="412"/>
    </location>
</feature>
<organism evidence="3 4">
    <name type="scientific">Neomicrococcus aestuarii</name>
    <dbReference type="NCBI Taxonomy" id="556325"/>
    <lineage>
        <taxon>Bacteria</taxon>
        <taxon>Bacillati</taxon>
        <taxon>Actinomycetota</taxon>
        <taxon>Actinomycetes</taxon>
        <taxon>Micrococcales</taxon>
        <taxon>Micrococcaceae</taxon>
        <taxon>Neomicrococcus</taxon>
    </lineage>
</organism>
<evidence type="ECO:0000256" key="1">
    <source>
        <dbReference type="SAM" id="Phobius"/>
    </source>
</evidence>
<dbReference type="AlphaFoldDB" id="A0A7W8TVM3"/>
<sequence length="412" mass="44566">MPPRSEEKAPKPSGGVVLLSENDGNVARQTQAQKLNTLNHKYLVRVESRATWSGIVAAVLAGGFAFLAFQGYRPPLSGDNSVAVYAAILSAIASALAFFMGFLFATQQALKWLSERPLPRRILDALALMAMHGSIAMMGSLALFRMFQASFVGLTVDAIAGSAMVAGAAAMAAYLSYSSGAKISTASLSVLLASYVAAGVVVSMLYAENPFWWHSMFSELGTGQAGPTSYWTFNTTLVTSGILLALLADFITRELKDWSEVKWLAKRELIDFSPALPVRFLRRVETRFVRPRVSIVRGCLIGIGVCLVGIGLAPVHTMTDLHTAFVWVAAFLIVFMMLGVPVWMPYFPGAFYIMSFGAVLVLVGASYLWFGLGYYNLTALELVAAGVLFGWLVVLIRNIDAVMSQPETERAA</sequence>
<evidence type="ECO:0000313" key="4">
    <source>
        <dbReference type="Proteomes" id="UP000580797"/>
    </source>
</evidence>
<keyword evidence="1" id="KW-0812">Transmembrane</keyword>
<dbReference type="RefSeq" id="WP_183665062.1">
    <property type="nucleotide sequence ID" value="NZ_BAAARH010000021.1"/>
</dbReference>
<feature type="transmembrane region" description="Helical" evidence="1">
    <location>
        <begin position="321"/>
        <end position="343"/>
    </location>
</feature>
<comment type="caution">
    <text evidence="3">The sequence shown here is derived from an EMBL/GenBank/DDBJ whole genome shotgun (WGS) entry which is preliminary data.</text>
</comment>
<keyword evidence="1" id="KW-0472">Membrane</keyword>
<dbReference type="InterPro" id="IPR000595">
    <property type="entry name" value="cNMP-bd_dom"/>
</dbReference>